<dbReference type="InterPro" id="IPR000983">
    <property type="entry name" value="Bac_GSPG_pilin"/>
</dbReference>
<evidence type="ECO:0000256" key="8">
    <source>
        <dbReference type="ARBA" id="ARBA00022989"/>
    </source>
</evidence>
<dbReference type="PROSITE" id="PS00409">
    <property type="entry name" value="PROKAR_NTER_METHYL"/>
    <property type="match status" value="1"/>
</dbReference>
<evidence type="ECO:0000313" key="12">
    <source>
        <dbReference type="EMBL" id="AMT95927.1"/>
    </source>
</evidence>
<organism evidence="12 13">
    <name type="scientific">Psychrobacter alimentarius</name>
    <dbReference type="NCBI Taxonomy" id="261164"/>
    <lineage>
        <taxon>Bacteria</taxon>
        <taxon>Pseudomonadati</taxon>
        <taxon>Pseudomonadota</taxon>
        <taxon>Gammaproteobacteria</taxon>
        <taxon>Moraxellales</taxon>
        <taxon>Moraxellaceae</taxon>
        <taxon>Psychrobacter</taxon>
    </lineage>
</organism>
<evidence type="ECO:0000259" key="11">
    <source>
        <dbReference type="Pfam" id="PF08334"/>
    </source>
</evidence>
<dbReference type="InterPro" id="IPR012902">
    <property type="entry name" value="N_methyl_site"/>
</dbReference>
<dbReference type="PRINTS" id="PR00813">
    <property type="entry name" value="BCTERIALGSPG"/>
</dbReference>
<sequence>MVYSDNCFNPHYDDANECDLDATFTMYTTVMTKVMTDTNHVNTMPKPTVNTAKIQVNDVSDNKTVFKQRRLVSRSNQSGFTLIEIMVVIVILAILAGLVVPKVVGQSDKARVKTTETALATVSNALDMYKVDNSRYPTTAQGLEALTTPPAEAKNYPDGGYIKGGYPTDGWENELQYVAPGGEGRPYDLFSLGADGQQGGEGQDADIYATL</sequence>
<evidence type="ECO:0000256" key="5">
    <source>
        <dbReference type="ARBA" id="ARBA00022481"/>
    </source>
</evidence>
<evidence type="ECO:0000256" key="4">
    <source>
        <dbReference type="ARBA" id="ARBA00022475"/>
    </source>
</evidence>
<dbReference type="EMBL" id="CP014945">
    <property type="protein sequence ID" value="AMT95927.1"/>
    <property type="molecule type" value="Genomic_DNA"/>
</dbReference>
<keyword evidence="9 10" id="KW-0472">Membrane</keyword>
<name>A0ABM5ZV42_9GAMM</name>
<evidence type="ECO:0000256" key="1">
    <source>
        <dbReference type="ARBA" id="ARBA00004377"/>
    </source>
</evidence>
<evidence type="ECO:0000256" key="9">
    <source>
        <dbReference type="ARBA" id="ARBA00023136"/>
    </source>
</evidence>
<accession>A0ABM5ZV42</accession>
<dbReference type="PANTHER" id="PTHR30093:SF44">
    <property type="entry name" value="TYPE II SECRETION SYSTEM CORE PROTEIN G"/>
    <property type="match status" value="1"/>
</dbReference>
<keyword evidence="13" id="KW-1185">Reference proteome</keyword>
<dbReference type="Gene3D" id="3.30.700.10">
    <property type="entry name" value="Glycoprotein, Type 4 Pilin"/>
    <property type="match status" value="1"/>
</dbReference>
<proteinExistence type="inferred from homology"/>
<comment type="subcellular location">
    <subcellularLocation>
        <location evidence="1">Cell inner membrane</location>
        <topology evidence="1">Single-pass membrane protein</topology>
    </subcellularLocation>
</comment>
<dbReference type="Pfam" id="PF08334">
    <property type="entry name" value="T2SSG"/>
    <property type="match status" value="1"/>
</dbReference>
<dbReference type="SUPFAM" id="SSF54523">
    <property type="entry name" value="Pili subunits"/>
    <property type="match status" value="1"/>
</dbReference>
<feature type="domain" description="Type II secretion system protein GspG C-terminal" evidence="11">
    <location>
        <begin position="102"/>
        <end position="208"/>
    </location>
</feature>
<reference evidence="12 13" key="1">
    <citation type="submission" date="2016-03" db="EMBL/GenBank/DDBJ databases">
        <title>Genome sequencing of Psychrobacter alimentarius PAMC 27889.</title>
        <authorList>
            <person name="Lee J."/>
            <person name="Kim O.-S."/>
        </authorList>
    </citation>
    <scope>NUCLEOTIDE SEQUENCE [LARGE SCALE GENOMIC DNA]</scope>
    <source>
        <strain evidence="12 13">PAMC 27889</strain>
    </source>
</reference>
<dbReference type="InterPro" id="IPR010054">
    <property type="entry name" value="Type2_sec_GspG"/>
</dbReference>
<dbReference type="NCBIfam" id="TIGR01710">
    <property type="entry name" value="typeII_sec_gspG"/>
    <property type="match status" value="1"/>
</dbReference>
<evidence type="ECO:0000256" key="10">
    <source>
        <dbReference type="SAM" id="Phobius"/>
    </source>
</evidence>
<evidence type="ECO:0000256" key="2">
    <source>
        <dbReference type="ARBA" id="ARBA00009984"/>
    </source>
</evidence>
<gene>
    <name evidence="12" type="ORF">A3K91_0295</name>
</gene>
<keyword evidence="5" id="KW-0488">Methylation</keyword>
<dbReference type="InterPro" id="IPR045584">
    <property type="entry name" value="Pilin-like"/>
</dbReference>
<dbReference type="Pfam" id="PF07963">
    <property type="entry name" value="N_methyl"/>
    <property type="match status" value="1"/>
</dbReference>
<keyword evidence="6" id="KW-0997">Cell inner membrane</keyword>
<keyword evidence="4" id="KW-1003">Cell membrane</keyword>
<dbReference type="PANTHER" id="PTHR30093">
    <property type="entry name" value="GENERAL SECRETION PATHWAY PROTEIN G"/>
    <property type="match status" value="1"/>
</dbReference>
<keyword evidence="8 10" id="KW-1133">Transmembrane helix</keyword>
<comment type="similarity">
    <text evidence="2">Belongs to the GSP G family.</text>
</comment>
<dbReference type="NCBIfam" id="TIGR02532">
    <property type="entry name" value="IV_pilin_GFxxxE"/>
    <property type="match status" value="1"/>
</dbReference>
<evidence type="ECO:0000256" key="6">
    <source>
        <dbReference type="ARBA" id="ARBA00022519"/>
    </source>
</evidence>
<protein>
    <recommendedName>
        <fullName evidence="3">Type II secretion system core protein G</fullName>
    </recommendedName>
</protein>
<dbReference type="Proteomes" id="UP000076104">
    <property type="component" value="Chromosome"/>
</dbReference>
<evidence type="ECO:0000313" key="13">
    <source>
        <dbReference type="Proteomes" id="UP000076104"/>
    </source>
</evidence>
<dbReference type="InterPro" id="IPR013545">
    <property type="entry name" value="T2SS_protein-GspG_C"/>
</dbReference>
<keyword evidence="7 10" id="KW-0812">Transmembrane</keyword>
<evidence type="ECO:0000256" key="7">
    <source>
        <dbReference type="ARBA" id="ARBA00022692"/>
    </source>
</evidence>
<evidence type="ECO:0000256" key="3">
    <source>
        <dbReference type="ARBA" id="ARBA00020042"/>
    </source>
</evidence>
<feature type="transmembrane region" description="Helical" evidence="10">
    <location>
        <begin position="79"/>
        <end position="100"/>
    </location>
</feature>